<feature type="transmembrane region" description="Helical" evidence="23">
    <location>
        <begin position="1629"/>
        <end position="1654"/>
    </location>
</feature>
<dbReference type="GO" id="GO:0051707">
    <property type="term" value="P:response to other organism"/>
    <property type="evidence" value="ECO:0007669"/>
    <property type="project" value="UniProtKB-ARBA"/>
</dbReference>
<evidence type="ECO:0000256" key="21">
    <source>
        <dbReference type="ARBA" id="ARBA00048679"/>
    </source>
</evidence>
<dbReference type="EMBL" id="LR881466">
    <property type="protein sequence ID" value="CAD5317060.1"/>
    <property type="molecule type" value="Genomic_DNA"/>
</dbReference>
<dbReference type="InterPro" id="IPR000719">
    <property type="entry name" value="Prot_kinase_dom"/>
</dbReference>
<comment type="catalytic activity">
    <reaction evidence="21">
        <text>L-seryl-[protein] + ATP = O-phospho-L-seryl-[protein] + ADP + H(+)</text>
        <dbReference type="Rhea" id="RHEA:17989"/>
        <dbReference type="Rhea" id="RHEA-COMP:9863"/>
        <dbReference type="Rhea" id="RHEA-COMP:11604"/>
        <dbReference type="ChEBI" id="CHEBI:15378"/>
        <dbReference type="ChEBI" id="CHEBI:29999"/>
        <dbReference type="ChEBI" id="CHEBI:30616"/>
        <dbReference type="ChEBI" id="CHEBI:83421"/>
        <dbReference type="ChEBI" id="CHEBI:456216"/>
        <dbReference type="EC" id="2.7.11.1"/>
    </reaction>
</comment>
<dbReference type="FunFam" id="3.80.10.10:FF:001936">
    <property type="entry name" value="Leucine-rich repeat receptor-like protein kinase PEPR1"/>
    <property type="match status" value="1"/>
</dbReference>
<evidence type="ECO:0000256" key="13">
    <source>
        <dbReference type="ARBA" id="ARBA00022821"/>
    </source>
</evidence>
<dbReference type="SUPFAM" id="SSF56112">
    <property type="entry name" value="Protein kinase-like (PK-like)"/>
    <property type="match status" value="1"/>
</dbReference>
<dbReference type="InterPro" id="IPR017441">
    <property type="entry name" value="Protein_kinase_ATP_BS"/>
</dbReference>
<dbReference type="InterPro" id="IPR001611">
    <property type="entry name" value="Leu-rich_rpt"/>
</dbReference>
<keyword evidence="16 23" id="KW-0472">Membrane</keyword>
<sequence>MAMAIAMLPALFSSPSILTSRIRCGTTANSGGAISSTSSNSDPRRGVPLYKPKSYEVLATDAANSLAFALQDSKSRLEIDFPPLPSSISSYKGSSDDFIDANIQLAVTVVRKLQEKIETRACIVFPDKPEKRRASQRFKAAFDSVDGISIGSLDDIPGTSVTNFFRSIRSTLDFDFEDENEGTWEPKEPPTLYIFINCSTRELSFIEKFVETFASSTPALLFNLELDTLRADLGLLGFPPKDLHYRFLSQFIPVFYIRTREYSKTVAVAPFVLNYNGALFRQYPGPWQVMLKQTDGSFACVAESPTRFTLGETKEELLQVLGLQEEKGSSLEFLRRGYKSATWWEEDVELEASSNWHGLTLLSLRKHLDKVPPELTSTWKTNASEATPCNWFGIICDDSKKVTSLNFTGSGVSGQLGPEIGQLKSLEILDMSSNNFSGIIPSSLGNCSSLVYIDLSENSFSGKVPDTLGSLKSLADLYLYSNSLTGELPKSLFRIPVLNYLHVEHNNLTGLIPQNVGEAKELLHLRLFDNQFTGTIPESIGNCSKLEILYLHKNKLVGSLPASLNLLESLTDLFVANNSLRGTVQFGSTKCRNLVTLDLSYNEFEGGVPPELGNCSSLDALVIVSGNLSGTIPSSLGMLKNLTILNLSENRLSGSIPAELGNCSSLNLLKLNDNQLVGGIPSALGKLRKLESLELFENRFSGEIPIEIWKIQSLTQLLVYRNNLTGKLPEEITKLKNLKIVTLFNNSFYGVIPPNLGLNSNLEIIDFIGNNLTGEIPRNLCHGKMLTVFNLGSNRLHGKIPASVSQCKTLSRFILRENNLSGFLPKFSKNQDLSFLDLNSNSFEGPIPRSLGSCRNLTTINLSRNKLTRNIPRELENLQNLSHLNLGSNLLNDGLTLLSLLKHLDRVPPQVTSTWKINASEATPCNWFGITCDDSKNVASLNFTRSRVSGQLGPEIGELKSLQILDLSTNNFSGTIPSTLGNCTKLVTLDLSENGFSDKIPDTLDSLKRLEVLYLYINFLTGELPESLFRIPKLQVLYLDYNNLTGPIPQSIGDAKELVELSMYANQFSGNIPESIGNSSSLQILYLHRNKLVGSLPESLNLLGNLTTLFVGNNSLQGPVRFGSPNCKNLLTLDLSYNEFEGGVPPALGNCSSLDALVIVSGNLSGTIPSSLGMLKNLTILNLSENRLSGSIPAELGNCSSLNLLKLNDNQLVGGIPSALGKLRKLESLELFENRFSGEIPIEIWKSQSLTQLLVYQNNLTGELPVEMTEMKKLKIATLFNNSFYGAIPPGLGVNSSLEEVDFIGNKLTGEIPPNLCHGRKLRILNLGSNLLHGTIPASIGHCKTIRRFILRENNLSGLLPEFSQDHSLSFLDFNSNNFEGPIPGSLGSCKNLSSINLSRNRFTGQIPPQLGNLQNLGYMNLSRNLLEGSLPAQLSNCVSLERFDVGFNSLNGSVPSNFSNWKGLTTLVLSENRFSGGIPQFLPELKKLSTLQIARNAFGGEIPSSIGLIEDLIYDLDLSGNGLTGEIPAKLGDLIKLTRLNISNNNLAGSLSVLKGLTSLLHVDVSNNQFTGPIPDNLEGQLLSEPSSFSGNPNLCIPHSFSASNNSRSALKYCKDQSKSRKSGLSTWQIVLIAVLSSLLVLVVVLALVFICLRRRKGRPEKDAYVFTQEEGPSLLLNKVLAATDNLNEKYTIGRGAHGIVYRASLGSGKVYAVKRLVFASHIRANQSMMREIDTIGKVRHRNLIKLEGFWLRKDDGLMLYRYMPKGSLYDVLHGTTGYIAPENAFKTVRGRESDVYSYGVVLLELVTRKRAVDKSFPESTDIVSWVRSALSSSNNNVEDMVTTIVDPILVDELLDSSLREQVMQVTELALSCTQQDPAMRPTMRDAVKLLEDVKHLARSCSSDSVRPAVQGSIRRNGKPQLEFPLSNRLSRCVVMAVQGGRGYESPWDEKPYETLPTGKRVYVDESDVVTFLDPPKEKKIEDIPEERRHHLLQLLEPRLISRAWEIASTRYEDPKLAKMTASKIFSAGNAEIPVEYFSCRTSQGPLIISWINFFKMALFRSYNGQIYGRVCGGPVVSTLANAFSPLYFEVTEAMEVMATEEPCDVACKFGDGLLAIEDYPQGFPRPAKHPYPFNDSVVIYIRHIGPGVCVGQAWQEGRELQQVPQRLCSDILMVKQYR</sequence>
<evidence type="ECO:0000313" key="25">
    <source>
        <dbReference type="EMBL" id="CAD5317060.1"/>
    </source>
</evidence>
<dbReference type="FunFam" id="3.30.200.20:FF:000260">
    <property type="entry name" value="LRR receptor-like serine/threonine-protein kinase RPK2"/>
    <property type="match status" value="1"/>
</dbReference>
<evidence type="ECO:0000256" key="3">
    <source>
        <dbReference type="ARBA" id="ARBA00022475"/>
    </source>
</evidence>
<dbReference type="GO" id="GO:0009611">
    <property type="term" value="P:response to wounding"/>
    <property type="evidence" value="ECO:0007669"/>
    <property type="project" value="UniProtKB-ARBA"/>
</dbReference>
<evidence type="ECO:0000256" key="7">
    <source>
        <dbReference type="ARBA" id="ARBA00022679"/>
    </source>
</evidence>
<evidence type="ECO:0000256" key="9">
    <source>
        <dbReference type="ARBA" id="ARBA00022729"/>
    </source>
</evidence>
<comment type="catalytic activity">
    <reaction evidence="20">
        <text>L-threonyl-[protein] + ATP = O-phospho-L-threonyl-[protein] + ADP + H(+)</text>
        <dbReference type="Rhea" id="RHEA:46608"/>
        <dbReference type="Rhea" id="RHEA-COMP:11060"/>
        <dbReference type="Rhea" id="RHEA-COMP:11605"/>
        <dbReference type="ChEBI" id="CHEBI:15378"/>
        <dbReference type="ChEBI" id="CHEBI:30013"/>
        <dbReference type="ChEBI" id="CHEBI:30616"/>
        <dbReference type="ChEBI" id="CHEBI:61977"/>
        <dbReference type="ChEBI" id="CHEBI:456216"/>
        <dbReference type="EC" id="2.7.11.1"/>
    </reaction>
</comment>
<evidence type="ECO:0000256" key="8">
    <source>
        <dbReference type="ARBA" id="ARBA00022692"/>
    </source>
</evidence>
<dbReference type="InterPro" id="IPR032675">
    <property type="entry name" value="LRR_dom_sf"/>
</dbReference>
<dbReference type="FunFam" id="3.80.10.10:FF:000771">
    <property type="entry name" value="LRR receptor-like serine/threonine-protein kinase GSO1"/>
    <property type="match status" value="1"/>
</dbReference>
<dbReference type="GO" id="GO:0004674">
    <property type="term" value="F:protein serine/threonine kinase activity"/>
    <property type="evidence" value="ECO:0007669"/>
    <property type="project" value="UniProtKB-KW"/>
</dbReference>
<keyword evidence="3" id="KW-1003">Cell membrane</keyword>
<dbReference type="InterPro" id="IPR011009">
    <property type="entry name" value="Kinase-like_dom_sf"/>
</dbReference>
<dbReference type="GO" id="GO:0005524">
    <property type="term" value="F:ATP binding"/>
    <property type="evidence" value="ECO:0007669"/>
    <property type="project" value="UniProtKB-UniRule"/>
</dbReference>
<dbReference type="Pfam" id="PF09353">
    <property type="entry name" value="DUF1995"/>
    <property type="match status" value="1"/>
</dbReference>
<dbReference type="Pfam" id="PF13855">
    <property type="entry name" value="LRR_8"/>
    <property type="match status" value="2"/>
</dbReference>
<dbReference type="Gene3D" id="1.10.510.10">
    <property type="entry name" value="Transferase(Phosphotransferase) domain 1"/>
    <property type="match status" value="1"/>
</dbReference>
<keyword evidence="13" id="KW-0611">Plant defense</keyword>
<dbReference type="Pfam" id="PF00069">
    <property type="entry name" value="Pkinase"/>
    <property type="match status" value="1"/>
</dbReference>
<dbReference type="GO" id="GO:0005886">
    <property type="term" value="C:plasma membrane"/>
    <property type="evidence" value="ECO:0007669"/>
    <property type="project" value="UniProtKB-SubCell"/>
</dbReference>
<dbReference type="Gene3D" id="3.30.200.20">
    <property type="entry name" value="Phosphorylase Kinase, domain 1"/>
    <property type="match status" value="1"/>
</dbReference>
<dbReference type="SUPFAM" id="SSF52058">
    <property type="entry name" value="L domain-like"/>
    <property type="match status" value="1"/>
</dbReference>
<dbReference type="SUPFAM" id="SSF52047">
    <property type="entry name" value="RNI-like"/>
    <property type="match status" value="3"/>
</dbReference>
<evidence type="ECO:0000256" key="20">
    <source>
        <dbReference type="ARBA" id="ARBA00047899"/>
    </source>
</evidence>
<dbReference type="FunFam" id="3.80.10.10:FF:001626">
    <property type="entry name" value="CLL4B clavata1-like receptor S/T protein kinase protein"/>
    <property type="match status" value="1"/>
</dbReference>
<keyword evidence="11 22" id="KW-0547">Nucleotide-binding</keyword>
<protein>
    <recommendedName>
        <fullName evidence="2">non-specific serine/threonine protein kinase</fullName>
        <ecNumber evidence="2">2.7.11.1</ecNumber>
    </recommendedName>
</protein>
<dbReference type="PANTHER" id="PTHR48059:SF30">
    <property type="entry name" value="OS06G0587000 PROTEIN"/>
    <property type="match status" value="1"/>
</dbReference>
<evidence type="ECO:0000256" key="11">
    <source>
        <dbReference type="ARBA" id="ARBA00022741"/>
    </source>
</evidence>
<dbReference type="Gene3D" id="3.80.10.10">
    <property type="entry name" value="Ribonuclease Inhibitor"/>
    <property type="match status" value="10"/>
</dbReference>
<evidence type="ECO:0000256" key="16">
    <source>
        <dbReference type="ARBA" id="ARBA00023136"/>
    </source>
</evidence>
<dbReference type="FunFam" id="3.80.10.10:FF:000430">
    <property type="entry name" value="Leucine-rich repeat receptor-like protein kinase PEPR1"/>
    <property type="match status" value="1"/>
</dbReference>
<keyword evidence="14 22" id="KW-0067">ATP-binding</keyword>
<dbReference type="SMART" id="SM00369">
    <property type="entry name" value="LRR_TYP"/>
    <property type="match status" value="14"/>
</dbReference>
<keyword evidence="15 23" id="KW-1133">Transmembrane helix</keyword>
<keyword evidence="4" id="KW-0723">Serine/threonine-protein kinase</keyword>
<keyword evidence="12" id="KW-0418">Kinase</keyword>
<dbReference type="InterPro" id="IPR018962">
    <property type="entry name" value="DUF1995"/>
</dbReference>
<dbReference type="Pfam" id="PF00560">
    <property type="entry name" value="LRR_1"/>
    <property type="match status" value="12"/>
</dbReference>
<feature type="domain" description="Protein kinase" evidence="24">
    <location>
        <begin position="1514"/>
        <end position="1900"/>
    </location>
</feature>
<accession>A0A7G2E5H7</accession>
<reference evidence="25 26" key="1">
    <citation type="submission" date="2020-09" db="EMBL/GenBank/DDBJ databases">
        <authorList>
            <person name="Ashkenazy H."/>
        </authorList>
    </citation>
    <scope>NUCLEOTIDE SEQUENCE [LARGE SCALE GENOMIC DNA]</scope>
    <source>
        <strain evidence="26">cv. Cdm-0</strain>
    </source>
</reference>
<keyword evidence="5" id="KW-0597">Phosphoprotein</keyword>
<evidence type="ECO:0000313" key="26">
    <source>
        <dbReference type="Proteomes" id="UP000516314"/>
    </source>
</evidence>
<organism evidence="25 26">
    <name type="scientific">Arabidopsis thaliana</name>
    <name type="common">Mouse-ear cress</name>
    <dbReference type="NCBI Taxonomy" id="3702"/>
    <lineage>
        <taxon>Eukaryota</taxon>
        <taxon>Viridiplantae</taxon>
        <taxon>Streptophyta</taxon>
        <taxon>Embryophyta</taxon>
        <taxon>Tracheophyta</taxon>
        <taxon>Spermatophyta</taxon>
        <taxon>Magnoliopsida</taxon>
        <taxon>eudicotyledons</taxon>
        <taxon>Gunneridae</taxon>
        <taxon>Pentapetalae</taxon>
        <taxon>rosids</taxon>
        <taxon>malvids</taxon>
        <taxon>Brassicales</taxon>
        <taxon>Brassicaceae</taxon>
        <taxon>Camelineae</taxon>
        <taxon>Arabidopsis</taxon>
    </lineage>
</organism>
<dbReference type="EC" id="2.7.11.1" evidence="2"/>
<proteinExistence type="inferred from homology"/>
<dbReference type="InterPro" id="IPR003591">
    <property type="entry name" value="Leu-rich_rpt_typical-subtyp"/>
</dbReference>
<dbReference type="PROSITE" id="PS00107">
    <property type="entry name" value="PROTEIN_KINASE_ATP"/>
    <property type="match status" value="1"/>
</dbReference>
<evidence type="ECO:0000256" key="5">
    <source>
        <dbReference type="ARBA" id="ARBA00022553"/>
    </source>
</evidence>
<name>A0A7G2E5H7_ARATH</name>
<dbReference type="Proteomes" id="UP000516314">
    <property type="component" value="Chromosome 1"/>
</dbReference>
<keyword evidence="18" id="KW-0325">Glycoprotein</keyword>
<evidence type="ECO:0000256" key="4">
    <source>
        <dbReference type="ARBA" id="ARBA00022527"/>
    </source>
</evidence>
<dbReference type="FunFam" id="3.80.10.10:FF:000919">
    <property type="entry name" value="Leucine-rich repeat receptor-like protein kinase PEPR1"/>
    <property type="match status" value="1"/>
</dbReference>
<evidence type="ECO:0000256" key="1">
    <source>
        <dbReference type="ARBA" id="ARBA00004251"/>
    </source>
</evidence>
<keyword evidence="6" id="KW-0433">Leucine-rich repeat</keyword>
<keyword evidence="10" id="KW-0677">Repeat</keyword>
<dbReference type="PROSITE" id="PS50011">
    <property type="entry name" value="PROTEIN_KINASE_DOM"/>
    <property type="match status" value="1"/>
</dbReference>
<evidence type="ECO:0000256" key="10">
    <source>
        <dbReference type="ARBA" id="ARBA00022737"/>
    </source>
</evidence>
<dbReference type="FunFam" id="3.80.10.10:FF:001519">
    <property type="entry name" value="Highly similar to receptor-like protein kinase"/>
    <property type="match status" value="1"/>
</dbReference>
<evidence type="ECO:0000256" key="2">
    <source>
        <dbReference type="ARBA" id="ARBA00012513"/>
    </source>
</evidence>
<dbReference type="GO" id="GO:0006952">
    <property type="term" value="P:defense response"/>
    <property type="evidence" value="ECO:0007669"/>
    <property type="project" value="UniProtKB-KW"/>
</dbReference>
<keyword evidence="7" id="KW-0808">Transferase</keyword>
<keyword evidence="8 23" id="KW-0812">Transmembrane</keyword>
<evidence type="ECO:0000256" key="14">
    <source>
        <dbReference type="ARBA" id="ARBA00022840"/>
    </source>
</evidence>
<dbReference type="InterPro" id="IPR013210">
    <property type="entry name" value="LRR_N_plant-typ"/>
</dbReference>
<evidence type="ECO:0000256" key="18">
    <source>
        <dbReference type="ARBA" id="ARBA00023180"/>
    </source>
</evidence>
<comment type="similarity">
    <text evidence="19">Belongs to the polygalacturonase-inhibiting protein family.</text>
</comment>
<comment type="subcellular location">
    <subcellularLocation>
        <location evidence="1">Cell membrane</location>
        <topology evidence="1">Single-pass type I membrane protein</topology>
    </subcellularLocation>
</comment>
<dbReference type="InterPro" id="IPR051848">
    <property type="entry name" value="PGIP"/>
</dbReference>
<evidence type="ECO:0000256" key="12">
    <source>
        <dbReference type="ARBA" id="ARBA00022777"/>
    </source>
</evidence>
<dbReference type="Pfam" id="PF08263">
    <property type="entry name" value="LRRNT_2"/>
    <property type="match status" value="2"/>
</dbReference>
<feature type="binding site" evidence="22">
    <location>
        <position position="1716"/>
    </location>
    <ligand>
        <name>ATP</name>
        <dbReference type="ChEBI" id="CHEBI:30616"/>
    </ligand>
</feature>
<evidence type="ECO:0000256" key="23">
    <source>
        <dbReference type="SAM" id="Phobius"/>
    </source>
</evidence>
<evidence type="ECO:0000256" key="6">
    <source>
        <dbReference type="ARBA" id="ARBA00022614"/>
    </source>
</evidence>
<dbReference type="GO" id="GO:0009753">
    <property type="term" value="P:response to jasmonic acid"/>
    <property type="evidence" value="ECO:0007669"/>
    <property type="project" value="UniProtKB-ARBA"/>
</dbReference>
<evidence type="ECO:0000259" key="24">
    <source>
        <dbReference type="PROSITE" id="PS50011"/>
    </source>
</evidence>
<keyword evidence="9" id="KW-0732">Signal</keyword>
<evidence type="ECO:0000256" key="15">
    <source>
        <dbReference type="ARBA" id="ARBA00022989"/>
    </source>
</evidence>
<keyword evidence="17" id="KW-0675">Receptor</keyword>
<gene>
    <name evidence="25" type="ORF">AT9943_LOCUS5353</name>
</gene>
<evidence type="ECO:0000256" key="19">
    <source>
        <dbReference type="ARBA" id="ARBA00038043"/>
    </source>
</evidence>
<evidence type="ECO:0000256" key="17">
    <source>
        <dbReference type="ARBA" id="ARBA00023170"/>
    </source>
</evidence>
<evidence type="ECO:0000256" key="22">
    <source>
        <dbReference type="PROSITE-ProRule" id="PRU10141"/>
    </source>
</evidence>
<dbReference type="FunFam" id="3.80.10.10:FF:000299">
    <property type="entry name" value="Piriformospora indica-insensitive protein 2"/>
    <property type="match status" value="1"/>
</dbReference>
<dbReference type="PANTHER" id="PTHR48059">
    <property type="entry name" value="POLYGALACTURONASE INHIBITOR 1"/>
    <property type="match status" value="1"/>
</dbReference>